<dbReference type="EMBL" id="KB515585">
    <property type="protein sequence ID" value="EMP39818.1"/>
    <property type="molecule type" value="Genomic_DNA"/>
</dbReference>
<feature type="region of interest" description="Disordered" evidence="1">
    <location>
        <begin position="58"/>
        <end position="95"/>
    </location>
</feature>
<protein>
    <submittedName>
        <fullName evidence="2">Uncharacterized protein</fullName>
    </submittedName>
</protein>
<accession>M7C5S9</accession>
<sequence length="121" mass="13349">MDAIRRYWPLGAIPECSVVTTLDNALNSDALARYTGKGPLTFEFHFLFGHRRELTSTGHHAEPIITRDHAVPESPKSSSMDRTGEFGGRRASPLHFLISGTTPTYVAGNGRNYTSEHFDAS</sequence>
<evidence type="ECO:0000313" key="3">
    <source>
        <dbReference type="Proteomes" id="UP000031443"/>
    </source>
</evidence>
<evidence type="ECO:0000313" key="2">
    <source>
        <dbReference type="EMBL" id="EMP39818.1"/>
    </source>
</evidence>
<evidence type="ECO:0000256" key="1">
    <source>
        <dbReference type="SAM" id="MobiDB-lite"/>
    </source>
</evidence>
<reference evidence="3" key="1">
    <citation type="journal article" date="2013" name="Nat. Genet.">
        <title>The draft genomes of soft-shell turtle and green sea turtle yield insights into the development and evolution of the turtle-specific body plan.</title>
        <authorList>
            <person name="Wang Z."/>
            <person name="Pascual-Anaya J."/>
            <person name="Zadissa A."/>
            <person name="Li W."/>
            <person name="Niimura Y."/>
            <person name="Huang Z."/>
            <person name="Li C."/>
            <person name="White S."/>
            <person name="Xiong Z."/>
            <person name="Fang D."/>
            <person name="Wang B."/>
            <person name="Ming Y."/>
            <person name="Chen Y."/>
            <person name="Zheng Y."/>
            <person name="Kuraku S."/>
            <person name="Pignatelli M."/>
            <person name="Herrero J."/>
            <person name="Beal K."/>
            <person name="Nozawa M."/>
            <person name="Li Q."/>
            <person name="Wang J."/>
            <person name="Zhang H."/>
            <person name="Yu L."/>
            <person name="Shigenobu S."/>
            <person name="Wang J."/>
            <person name="Liu J."/>
            <person name="Flicek P."/>
            <person name="Searle S."/>
            <person name="Wang J."/>
            <person name="Kuratani S."/>
            <person name="Yin Y."/>
            <person name="Aken B."/>
            <person name="Zhang G."/>
            <person name="Irie N."/>
        </authorList>
    </citation>
    <scope>NUCLEOTIDE SEQUENCE [LARGE SCALE GENOMIC DNA]</scope>
</reference>
<keyword evidence="3" id="KW-1185">Reference proteome</keyword>
<organism evidence="2 3">
    <name type="scientific">Chelonia mydas</name>
    <name type="common">Green sea-turtle</name>
    <name type="synonym">Chelonia agassizi</name>
    <dbReference type="NCBI Taxonomy" id="8469"/>
    <lineage>
        <taxon>Eukaryota</taxon>
        <taxon>Metazoa</taxon>
        <taxon>Chordata</taxon>
        <taxon>Craniata</taxon>
        <taxon>Vertebrata</taxon>
        <taxon>Euteleostomi</taxon>
        <taxon>Archelosauria</taxon>
        <taxon>Testudinata</taxon>
        <taxon>Testudines</taxon>
        <taxon>Cryptodira</taxon>
        <taxon>Durocryptodira</taxon>
        <taxon>Americhelydia</taxon>
        <taxon>Chelonioidea</taxon>
        <taxon>Cheloniidae</taxon>
        <taxon>Chelonia</taxon>
    </lineage>
</organism>
<proteinExistence type="predicted"/>
<name>M7C5S9_CHEMY</name>
<feature type="compositionally biased region" description="Basic and acidic residues" evidence="1">
    <location>
        <begin position="58"/>
        <end position="71"/>
    </location>
</feature>
<dbReference type="AlphaFoldDB" id="M7C5S9"/>
<dbReference type="Proteomes" id="UP000031443">
    <property type="component" value="Unassembled WGS sequence"/>
</dbReference>
<gene>
    <name evidence="2" type="ORF">UY3_02926</name>
</gene>